<organism evidence="1 2">
    <name type="scientific">Mucor circinelloides f. lusitanicus</name>
    <name type="common">Mucor racemosus var. lusitanicus</name>
    <dbReference type="NCBI Taxonomy" id="29924"/>
    <lineage>
        <taxon>Eukaryota</taxon>
        <taxon>Fungi</taxon>
        <taxon>Fungi incertae sedis</taxon>
        <taxon>Mucoromycota</taxon>
        <taxon>Mucoromycotina</taxon>
        <taxon>Mucoromycetes</taxon>
        <taxon>Mucorales</taxon>
        <taxon>Mucorineae</taxon>
        <taxon>Mucoraceae</taxon>
        <taxon>Mucor</taxon>
    </lineage>
</organism>
<dbReference type="EMBL" id="JAAECE010000004">
    <property type="protein sequence ID" value="KAF1802017.1"/>
    <property type="molecule type" value="Genomic_DNA"/>
</dbReference>
<sequence>YVATSNVSLNYHKTQDALSISSATHSKWITGLNESAGGIPAWHDKTTLTPIIYLGYPIICASSAQRISHVNTLIN</sequence>
<gene>
    <name evidence="1" type="ORF">FB192DRAFT_1281673</name>
</gene>
<feature type="non-terminal residue" evidence="1">
    <location>
        <position position="1"/>
    </location>
</feature>
<reference evidence="1 2" key="1">
    <citation type="submission" date="2019-09" db="EMBL/GenBank/DDBJ databases">
        <authorList>
            <consortium name="DOE Joint Genome Institute"/>
            <person name="Mondo S.J."/>
            <person name="Navarro-Mendoza M.I."/>
            <person name="Perez-Arques C."/>
            <person name="Panchal S."/>
            <person name="Nicolas F.E."/>
            <person name="Ganguly P."/>
            <person name="Pangilinan J."/>
            <person name="Grigoriev I."/>
            <person name="Heitman J."/>
            <person name="Sanya K."/>
            <person name="Garre V."/>
        </authorList>
    </citation>
    <scope>NUCLEOTIDE SEQUENCE [LARGE SCALE GENOMIC DNA]</scope>
    <source>
        <strain evidence="1 2">MU402</strain>
    </source>
</reference>
<evidence type="ECO:0000313" key="1">
    <source>
        <dbReference type="EMBL" id="KAF1802017.1"/>
    </source>
</evidence>
<evidence type="ECO:0000313" key="2">
    <source>
        <dbReference type="Proteomes" id="UP000469890"/>
    </source>
</evidence>
<accession>A0A8H4BGR8</accession>
<name>A0A8H4BGR8_MUCCL</name>
<comment type="caution">
    <text evidence="1">The sequence shown here is derived from an EMBL/GenBank/DDBJ whole genome shotgun (WGS) entry which is preliminary data.</text>
</comment>
<proteinExistence type="predicted"/>
<dbReference type="AlphaFoldDB" id="A0A8H4BGR8"/>
<dbReference type="Proteomes" id="UP000469890">
    <property type="component" value="Unassembled WGS sequence"/>
</dbReference>
<protein>
    <submittedName>
        <fullName evidence="1">Uncharacterized protein</fullName>
    </submittedName>
</protein>